<gene>
    <name evidence="2" type="ORF">C7999DRAFT_14412</name>
</gene>
<dbReference type="InterPro" id="IPR032675">
    <property type="entry name" value="LRR_dom_sf"/>
</dbReference>
<evidence type="ECO:0000313" key="3">
    <source>
        <dbReference type="Proteomes" id="UP001303647"/>
    </source>
</evidence>
<comment type="caution">
    <text evidence="2">The sequence shown here is derived from an EMBL/GenBank/DDBJ whole genome shotgun (WGS) entry which is preliminary data.</text>
</comment>
<protein>
    <recommendedName>
        <fullName evidence="4">F-box domain-containing protein</fullName>
    </recommendedName>
</protein>
<organism evidence="2 3">
    <name type="scientific">Corynascus novoguineensis</name>
    <dbReference type="NCBI Taxonomy" id="1126955"/>
    <lineage>
        <taxon>Eukaryota</taxon>
        <taxon>Fungi</taxon>
        <taxon>Dikarya</taxon>
        <taxon>Ascomycota</taxon>
        <taxon>Pezizomycotina</taxon>
        <taxon>Sordariomycetes</taxon>
        <taxon>Sordariomycetidae</taxon>
        <taxon>Sordariales</taxon>
        <taxon>Chaetomiaceae</taxon>
        <taxon>Corynascus</taxon>
    </lineage>
</organism>
<keyword evidence="3" id="KW-1185">Reference proteome</keyword>
<evidence type="ECO:0000313" key="2">
    <source>
        <dbReference type="EMBL" id="KAK4247598.1"/>
    </source>
</evidence>
<reference evidence="2" key="1">
    <citation type="journal article" date="2023" name="Mol. Phylogenet. Evol.">
        <title>Genome-scale phylogeny and comparative genomics of the fungal order Sordariales.</title>
        <authorList>
            <person name="Hensen N."/>
            <person name="Bonometti L."/>
            <person name="Westerberg I."/>
            <person name="Brannstrom I.O."/>
            <person name="Guillou S."/>
            <person name="Cros-Aarteil S."/>
            <person name="Calhoun S."/>
            <person name="Haridas S."/>
            <person name="Kuo A."/>
            <person name="Mondo S."/>
            <person name="Pangilinan J."/>
            <person name="Riley R."/>
            <person name="LaButti K."/>
            <person name="Andreopoulos B."/>
            <person name="Lipzen A."/>
            <person name="Chen C."/>
            <person name="Yan M."/>
            <person name="Daum C."/>
            <person name="Ng V."/>
            <person name="Clum A."/>
            <person name="Steindorff A."/>
            <person name="Ohm R.A."/>
            <person name="Martin F."/>
            <person name="Silar P."/>
            <person name="Natvig D.O."/>
            <person name="Lalanne C."/>
            <person name="Gautier V."/>
            <person name="Ament-Velasquez S.L."/>
            <person name="Kruys A."/>
            <person name="Hutchinson M.I."/>
            <person name="Powell A.J."/>
            <person name="Barry K."/>
            <person name="Miller A.N."/>
            <person name="Grigoriev I.V."/>
            <person name="Debuchy R."/>
            <person name="Gladieux P."/>
            <person name="Hiltunen Thoren M."/>
            <person name="Johannesson H."/>
        </authorList>
    </citation>
    <scope>NUCLEOTIDE SEQUENCE</scope>
    <source>
        <strain evidence="2">CBS 359.72</strain>
    </source>
</reference>
<evidence type="ECO:0000256" key="1">
    <source>
        <dbReference type="SAM" id="MobiDB-lite"/>
    </source>
</evidence>
<dbReference type="Gene3D" id="3.80.10.10">
    <property type="entry name" value="Ribonuclease Inhibitor"/>
    <property type="match status" value="1"/>
</dbReference>
<proteinExistence type="predicted"/>
<dbReference type="AlphaFoldDB" id="A0AAN7CVC8"/>
<name>A0AAN7CVC8_9PEZI</name>
<accession>A0AAN7CVC8</accession>
<feature type="region of interest" description="Disordered" evidence="1">
    <location>
        <begin position="100"/>
        <end position="126"/>
    </location>
</feature>
<dbReference type="EMBL" id="MU857651">
    <property type="protein sequence ID" value="KAK4247598.1"/>
    <property type="molecule type" value="Genomic_DNA"/>
</dbReference>
<evidence type="ECO:0008006" key="4">
    <source>
        <dbReference type="Google" id="ProtNLM"/>
    </source>
</evidence>
<reference evidence="2" key="2">
    <citation type="submission" date="2023-05" db="EMBL/GenBank/DDBJ databases">
        <authorList>
            <consortium name="Lawrence Berkeley National Laboratory"/>
            <person name="Steindorff A."/>
            <person name="Hensen N."/>
            <person name="Bonometti L."/>
            <person name="Westerberg I."/>
            <person name="Brannstrom I.O."/>
            <person name="Guillou S."/>
            <person name="Cros-Aarteil S."/>
            <person name="Calhoun S."/>
            <person name="Haridas S."/>
            <person name="Kuo A."/>
            <person name="Mondo S."/>
            <person name="Pangilinan J."/>
            <person name="Riley R."/>
            <person name="Labutti K."/>
            <person name="Andreopoulos B."/>
            <person name="Lipzen A."/>
            <person name="Chen C."/>
            <person name="Yanf M."/>
            <person name="Daum C."/>
            <person name="Ng V."/>
            <person name="Clum A."/>
            <person name="Ohm R."/>
            <person name="Martin F."/>
            <person name="Silar P."/>
            <person name="Natvig D."/>
            <person name="Lalanne C."/>
            <person name="Gautier V."/>
            <person name="Ament-Velasquez S.L."/>
            <person name="Kruys A."/>
            <person name="Hutchinson M.I."/>
            <person name="Powell A.J."/>
            <person name="Barry K."/>
            <person name="Miller A.N."/>
            <person name="Grigoriev I.V."/>
            <person name="Debuchy R."/>
            <person name="Gladieux P."/>
            <person name="Thoren M.H."/>
            <person name="Johannesson H."/>
        </authorList>
    </citation>
    <scope>NUCLEOTIDE SEQUENCE</scope>
    <source>
        <strain evidence="2">CBS 359.72</strain>
    </source>
</reference>
<dbReference type="Proteomes" id="UP001303647">
    <property type="component" value="Unassembled WGS sequence"/>
</dbReference>
<sequence length="659" mass="76093">MEPPTTEPHYAVPPLERLPLHILEYTCQYISRSSLFSLSLANRFCCQATAPQRFSRLRLTIRDKEKLRDDLDQWVAVLGRNNDRFRYVRRVAVIGRMADNEADSSDDEDRRTGDSATYGETDSDSDIEEEVDFYPGAPALKPKHKRSQHEAWLPFARFLGQLPALKDLVYACTHQIPLCVLTALHQHHPKSRLHLHTFSLRSLYQYKDELHDIHPDEFALATSPCLYSIHAKYQPWDVYGRFSFNLEALQHIVMSGCAPNLKHLHIHYVSPPTPIGLVAAYRAHRKPWKGFFHESSDSPSVDLSHQPSNNERIRSLETLVLSGDCPVFDFVGTPGSFDLFSFSYDLNAWYHQIDFSVLQRFELNCAISVEALHALFTMAASNNAFRSLRELALSVRREEWWANSTDIFDPPTSLFIRSLPPLEVLKLDGFFGKATVNVILRRHGQALRKLHLIPEDTSTGGNGDLVHELQQWCPLLENVRLCVRRRQGGPREVAIYRALERMPRLRRAELLLNCRLPVDETGDDVARVRKWLVNLAVDEILARAIFDKISAAAGTPFLKYLRLEIGALDPHPDFEYWAKWIQRDWICERNEMRGEVAVREIGESERTKRVLRKSLERVEMEGRDLWSDIWPRGAESEDWMDHWHSFPLSDQDQEVEVAM</sequence>